<keyword evidence="2" id="KW-0732">Signal</keyword>
<accession>A0A9E8M299</accession>
<dbReference type="Proteomes" id="UP001164726">
    <property type="component" value="Chromosome"/>
</dbReference>
<gene>
    <name evidence="4" type="ORF">OE105_03205</name>
</gene>
<dbReference type="RefSeq" id="WP_275421294.1">
    <property type="nucleotide sequence ID" value="NZ_CP106877.1"/>
</dbReference>
<organism evidence="4 5">
    <name type="scientific">Fervidibacillus halotolerans</name>
    <dbReference type="NCBI Taxonomy" id="2980027"/>
    <lineage>
        <taxon>Bacteria</taxon>
        <taxon>Bacillati</taxon>
        <taxon>Bacillota</taxon>
        <taxon>Bacilli</taxon>
        <taxon>Bacillales</taxon>
        <taxon>Bacillaceae</taxon>
        <taxon>Fervidibacillus</taxon>
    </lineage>
</organism>
<evidence type="ECO:0000313" key="5">
    <source>
        <dbReference type="Proteomes" id="UP001164726"/>
    </source>
</evidence>
<dbReference type="InterPro" id="IPR050902">
    <property type="entry name" value="ABC_Transporter_SBP"/>
</dbReference>
<dbReference type="PROSITE" id="PS50983">
    <property type="entry name" value="FE_B12_PBP"/>
    <property type="match status" value="1"/>
</dbReference>
<dbReference type="EMBL" id="CP106877">
    <property type="protein sequence ID" value="WAA13151.1"/>
    <property type="molecule type" value="Genomic_DNA"/>
</dbReference>
<keyword evidence="4" id="KW-0675">Receptor</keyword>
<evidence type="ECO:0000313" key="4">
    <source>
        <dbReference type="EMBL" id="WAA13151.1"/>
    </source>
</evidence>
<name>A0A9E8M299_9BACI</name>
<dbReference type="AlphaFoldDB" id="A0A9E8M299"/>
<feature type="domain" description="Fe/B12 periplasmic-binding" evidence="3">
    <location>
        <begin position="22"/>
        <end position="259"/>
    </location>
</feature>
<keyword evidence="5" id="KW-1185">Reference proteome</keyword>
<dbReference type="NCBIfam" id="NF038402">
    <property type="entry name" value="TroA_like"/>
    <property type="match status" value="1"/>
</dbReference>
<dbReference type="InterPro" id="IPR002491">
    <property type="entry name" value="ABC_transptr_periplasmic_BD"/>
</dbReference>
<comment type="similarity">
    <text evidence="1">Belongs to the bacterial solute-binding protein 8 family.</text>
</comment>
<dbReference type="SUPFAM" id="SSF53807">
    <property type="entry name" value="Helical backbone' metal receptor"/>
    <property type="match status" value="1"/>
</dbReference>
<sequence length="259" mass="30138">MVLKKVTDHLGRLVEFSYPPKRIISIVPAITHTLYTLQLQPFIVGRTRYCIFPKEMVNKAEIVGGTKRIFLEKIRSLQPDLIFAEKEENTKEIVEQLEKDFPVYVAEVQSVADVYKLINDLGELTDRKREAQNLRSAIESHIQSMPNQHGKRIAYVIWKNPYMVVGKNTYIHSLLNELGFVNAFSSFDGRYPVVAEEDFKKAQLDELFLATEPFPFEEEHVKAFQKMLPNVKVRLINGEMFWYGPKMIEAVDYFQTIFK</sequence>
<evidence type="ECO:0000259" key="3">
    <source>
        <dbReference type="PROSITE" id="PS50983"/>
    </source>
</evidence>
<dbReference type="PANTHER" id="PTHR30535:SF35">
    <property type="entry name" value="PERIPLASMIC BINDING PROTEIN"/>
    <property type="match status" value="1"/>
</dbReference>
<evidence type="ECO:0000256" key="1">
    <source>
        <dbReference type="ARBA" id="ARBA00008814"/>
    </source>
</evidence>
<protein>
    <submittedName>
        <fullName evidence="4">Helical backbone metal receptor</fullName>
    </submittedName>
</protein>
<dbReference type="Pfam" id="PF01497">
    <property type="entry name" value="Peripla_BP_2"/>
    <property type="match status" value="1"/>
</dbReference>
<dbReference type="InterPro" id="IPR054828">
    <property type="entry name" value="Vit_B12_bind_prot"/>
</dbReference>
<proteinExistence type="inferred from homology"/>
<dbReference type="KEGG" id="fhl:OE105_03205"/>
<dbReference type="Gene3D" id="3.40.50.1980">
    <property type="entry name" value="Nitrogenase molybdenum iron protein domain"/>
    <property type="match status" value="2"/>
</dbReference>
<evidence type="ECO:0000256" key="2">
    <source>
        <dbReference type="ARBA" id="ARBA00022729"/>
    </source>
</evidence>
<dbReference type="PANTHER" id="PTHR30535">
    <property type="entry name" value="VITAMIN B12-BINDING PROTEIN"/>
    <property type="match status" value="1"/>
</dbReference>
<reference evidence="4" key="1">
    <citation type="submission" date="2022-09" db="EMBL/GenBank/DDBJ databases">
        <title>Complete Genomes of Fervidibacillus albus and Fervidibacillus halotolerans isolated from tidal flat sediments.</title>
        <authorList>
            <person name="Kwon K.K."/>
            <person name="Yang S.-H."/>
            <person name="Park M.J."/>
            <person name="Oh H.-M."/>
        </authorList>
    </citation>
    <scope>NUCLEOTIDE SEQUENCE</scope>
    <source>
        <strain evidence="4">MEBiC13594</strain>
    </source>
</reference>